<dbReference type="EMBL" id="GDQN01004315">
    <property type="protein sequence ID" value="JAT86739.1"/>
    <property type="molecule type" value="Transcribed_RNA"/>
</dbReference>
<protein>
    <recommendedName>
        <fullName evidence="6">DUF659 domain-containing protein</fullName>
    </recommendedName>
</protein>
<dbReference type="AlphaFoldDB" id="A0A1E1WIB0"/>
<organism evidence="7">
    <name type="scientific">Pectinophora gossypiella</name>
    <name type="common">Cotton pink bollworm</name>
    <name type="synonym">Depressaria gossypiella</name>
    <dbReference type="NCBI Taxonomy" id="13191"/>
    <lineage>
        <taxon>Eukaryota</taxon>
        <taxon>Metazoa</taxon>
        <taxon>Ecdysozoa</taxon>
        <taxon>Arthropoda</taxon>
        <taxon>Hexapoda</taxon>
        <taxon>Insecta</taxon>
        <taxon>Pterygota</taxon>
        <taxon>Neoptera</taxon>
        <taxon>Endopterygota</taxon>
        <taxon>Lepidoptera</taxon>
        <taxon>Glossata</taxon>
        <taxon>Ditrysia</taxon>
        <taxon>Gelechioidea</taxon>
        <taxon>Gelechiidae</taxon>
        <taxon>Apatetrinae</taxon>
        <taxon>Pectinophora</taxon>
    </lineage>
</organism>
<evidence type="ECO:0000256" key="2">
    <source>
        <dbReference type="ARBA" id="ARBA00022723"/>
    </source>
</evidence>
<dbReference type="InterPro" id="IPR012337">
    <property type="entry name" value="RNaseH-like_sf"/>
</dbReference>
<evidence type="ECO:0000259" key="6">
    <source>
        <dbReference type="Pfam" id="PF04937"/>
    </source>
</evidence>
<dbReference type="GO" id="GO:0005634">
    <property type="term" value="C:nucleus"/>
    <property type="evidence" value="ECO:0007669"/>
    <property type="project" value="UniProtKB-SubCell"/>
</dbReference>
<dbReference type="GO" id="GO:0008270">
    <property type="term" value="F:zinc ion binding"/>
    <property type="evidence" value="ECO:0007669"/>
    <property type="project" value="UniProtKB-KW"/>
</dbReference>
<keyword evidence="4" id="KW-0862">Zinc</keyword>
<dbReference type="InterPro" id="IPR007021">
    <property type="entry name" value="DUF659"/>
</dbReference>
<keyword evidence="5" id="KW-0539">Nucleus</keyword>
<proteinExistence type="predicted"/>
<comment type="subcellular location">
    <subcellularLocation>
        <location evidence="1">Nucleus</location>
    </subcellularLocation>
</comment>
<dbReference type="PANTHER" id="PTHR46481:SF10">
    <property type="entry name" value="ZINC FINGER BED DOMAIN-CONTAINING PROTEIN 39"/>
    <property type="match status" value="1"/>
</dbReference>
<feature type="non-terminal residue" evidence="7">
    <location>
        <position position="1"/>
    </location>
</feature>
<evidence type="ECO:0000256" key="1">
    <source>
        <dbReference type="ARBA" id="ARBA00004123"/>
    </source>
</evidence>
<name>A0A1E1WIB0_PECGO</name>
<dbReference type="OrthoDB" id="4951847at2759"/>
<dbReference type="InterPro" id="IPR052035">
    <property type="entry name" value="ZnF_BED_domain_contain"/>
</dbReference>
<dbReference type="Pfam" id="PF04937">
    <property type="entry name" value="DUF659"/>
    <property type="match status" value="1"/>
</dbReference>
<feature type="domain" description="DUF659" evidence="6">
    <location>
        <begin position="76"/>
        <end position="222"/>
    </location>
</feature>
<keyword evidence="2" id="KW-0479">Metal-binding</keyword>
<accession>A0A1E1WIB0</accession>
<reference evidence="7" key="1">
    <citation type="submission" date="2015-09" db="EMBL/GenBank/DDBJ databases">
        <title>De novo assembly of Pectinophora gossypiella (Pink Bollworm) gut transcriptome.</title>
        <authorList>
            <person name="Tassone E.E."/>
        </authorList>
    </citation>
    <scope>NUCLEOTIDE SEQUENCE</scope>
</reference>
<sequence length="435" mass="49736">NMPSSNSESLKEIHSKQNEDEYDSPVLLFTITEAARTKLNEKLSKAIYVTGAPLSMTEHPLWKDFFNDLQPMYKMPTRKNLSTTLLEKTYTDMKEEMNEILAAANDLHLQCDGWSNIRNEGIINFIISRPEPAFVKFLNTEDNRHTSDYISQEVIKIMEEYGQHKFFVLIGDNAKNMQLAFKKVLDIYPHVIPLGCVAHGLHLLCQDFIKCNSVNSFSASVTNIIKSIKNSQLLCTLYNKIVQEKHCGEQLKLPCKTRWGSNATSLESFKKSKSCLQALAVHEKSVLTRDTKSALLEEEFWVKIDNAIEILKPCSDWIKKIEGNDCNIHKVYKVFTNIETAILTSTIIDNDEKKELLNKIDSRKQFCIRPIHLAANLLDPRSHGHELNQEEEIQAIEFINKVARDLNLNVMTDLAHYKAKDGILWGKSFVWTSAA</sequence>
<evidence type="ECO:0000256" key="5">
    <source>
        <dbReference type="ARBA" id="ARBA00023242"/>
    </source>
</evidence>
<feature type="non-terminal residue" evidence="7">
    <location>
        <position position="435"/>
    </location>
</feature>
<evidence type="ECO:0000313" key="7">
    <source>
        <dbReference type="EMBL" id="JAT86739.1"/>
    </source>
</evidence>
<gene>
    <name evidence="7" type="ORF">g.4728</name>
</gene>
<evidence type="ECO:0000256" key="4">
    <source>
        <dbReference type="ARBA" id="ARBA00022833"/>
    </source>
</evidence>
<evidence type="ECO:0000256" key="3">
    <source>
        <dbReference type="ARBA" id="ARBA00022771"/>
    </source>
</evidence>
<keyword evidence="3" id="KW-0863">Zinc-finger</keyword>
<dbReference type="SUPFAM" id="SSF53098">
    <property type="entry name" value="Ribonuclease H-like"/>
    <property type="match status" value="1"/>
</dbReference>
<dbReference type="PANTHER" id="PTHR46481">
    <property type="entry name" value="ZINC FINGER BED DOMAIN-CONTAINING PROTEIN 4"/>
    <property type="match status" value="1"/>
</dbReference>